<accession>A0ABQ9WLY9</accession>
<organism evidence="2 3">
    <name type="scientific">Blattamonas nauphoetae</name>
    <dbReference type="NCBI Taxonomy" id="2049346"/>
    <lineage>
        <taxon>Eukaryota</taxon>
        <taxon>Metamonada</taxon>
        <taxon>Preaxostyla</taxon>
        <taxon>Oxymonadida</taxon>
        <taxon>Blattamonas</taxon>
    </lineage>
</organism>
<feature type="compositionally biased region" description="Polar residues" evidence="1">
    <location>
        <begin position="173"/>
        <end position="191"/>
    </location>
</feature>
<sequence length="238" mass="25711">MLFRLILPLRESLERRTAAIHNDEEAGTKIEFQFRGELHHVQQRGNVRECSISNEIGHLCGVVETEAFPAFGGSRSVSLVGCSFNSQTILGTDGIGLSLTRTARKNNDELLVCEREFDWCSCPPHVSELSQTMLGCVVSLSSSHLSGSTIRDVNTGGSVLCSNSSFSSFLSSPNTDSNADSDASPSITLPNGTHREFVDDGTEYSFNNTSGDESSIASFSHCHFTGANYASNVHPPRS</sequence>
<evidence type="ECO:0000313" key="2">
    <source>
        <dbReference type="EMBL" id="KAK2940486.1"/>
    </source>
</evidence>
<comment type="caution">
    <text evidence="2">The sequence shown here is derived from an EMBL/GenBank/DDBJ whole genome shotgun (WGS) entry which is preliminary data.</text>
</comment>
<evidence type="ECO:0000313" key="3">
    <source>
        <dbReference type="Proteomes" id="UP001281761"/>
    </source>
</evidence>
<proteinExistence type="predicted"/>
<gene>
    <name evidence="2" type="ORF">BLNAU_24605</name>
</gene>
<feature type="region of interest" description="Disordered" evidence="1">
    <location>
        <begin position="173"/>
        <end position="194"/>
    </location>
</feature>
<protein>
    <submittedName>
        <fullName evidence="2">Uncharacterized protein</fullName>
    </submittedName>
</protein>
<keyword evidence="3" id="KW-1185">Reference proteome</keyword>
<evidence type="ECO:0000256" key="1">
    <source>
        <dbReference type="SAM" id="MobiDB-lite"/>
    </source>
</evidence>
<reference evidence="2 3" key="1">
    <citation type="journal article" date="2022" name="bioRxiv">
        <title>Genomics of Preaxostyla Flagellates Illuminates Evolutionary Transitions and the Path Towards Mitochondrial Loss.</title>
        <authorList>
            <person name="Novak L.V.F."/>
            <person name="Treitli S.C."/>
            <person name="Pyrih J."/>
            <person name="Halakuc P."/>
            <person name="Pipaliya S.V."/>
            <person name="Vacek V."/>
            <person name="Brzon O."/>
            <person name="Soukal P."/>
            <person name="Eme L."/>
            <person name="Dacks J.B."/>
            <person name="Karnkowska A."/>
            <person name="Elias M."/>
            <person name="Hampl V."/>
        </authorList>
    </citation>
    <scope>NUCLEOTIDE SEQUENCE [LARGE SCALE GENOMIC DNA]</scope>
    <source>
        <strain evidence="2">NAU3</strain>
        <tissue evidence="2">Gut</tissue>
    </source>
</reference>
<dbReference type="Proteomes" id="UP001281761">
    <property type="component" value="Unassembled WGS sequence"/>
</dbReference>
<dbReference type="EMBL" id="JARBJD010000665">
    <property type="protein sequence ID" value="KAK2940486.1"/>
    <property type="molecule type" value="Genomic_DNA"/>
</dbReference>
<name>A0ABQ9WLY9_9EUKA</name>